<dbReference type="Proteomes" id="UP001304298">
    <property type="component" value="Unassembled WGS sequence"/>
</dbReference>
<proteinExistence type="predicted"/>
<dbReference type="EMBL" id="JAYFSI010000006">
    <property type="protein sequence ID" value="MEA5362998.1"/>
    <property type="molecule type" value="Genomic_DNA"/>
</dbReference>
<gene>
    <name evidence="2" type="ORF">VA596_25940</name>
</gene>
<keyword evidence="3" id="KW-1185">Reference proteome</keyword>
<feature type="region of interest" description="Disordered" evidence="1">
    <location>
        <begin position="1"/>
        <end position="108"/>
    </location>
</feature>
<sequence length="108" mass="11320">MAEENERQHAVSRFDDEDNHGWSPDLGSGDRTPATDKAFENHPGEPATGAPVDHSPDGTLSSTDMEPEAPLSGSDSKRRSGEEIGPGPGENADGFKGAAQRPYGTSDA</sequence>
<name>A0ABU5R9T6_9PSEU</name>
<dbReference type="RefSeq" id="WP_323330754.1">
    <property type="nucleotide sequence ID" value="NZ_JAYFSI010000006.1"/>
</dbReference>
<feature type="compositionally biased region" description="Basic and acidic residues" evidence="1">
    <location>
        <begin position="33"/>
        <end position="43"/>
    </location>
</feature>
<protein>
    <submittedName>
        <fullName evidence="2">Uncharacterized protein</fullName>
    </submittedName>
</protein>
<evidence type="ECO:0000256" key="1">
    <source>
        <dbReference type="SAM" id="MobiDB-lite"/>
    </source>
</evidence>
<accession>A0ABU5R9T6</accession>
<comment type="caution">
    <text evidence="2">The sequence shown here is derived from an EMBL/GenBank/DDBJ whole genome shotgun (WGS) entry which is preliminary data.</text>
</comment>
<evidence type="ECO:0000313" key="2">
    <source>
        <dbReference type="EMBL" id="MEA5362998.1"/>
    </source>
</evidence>
<reference evidence="2 3" key="1">
    <citation type="submission" date="2023-12" db="EMBL/GenBank/DDBJ databases">
        <title>Amycolatopsis sp. V23-08.</title>
        <authorList>
            <person name="Somphong A."/>
        </authorList>
    </citation>
    <scope>NUCLEOTIDE SEQUENCE [LARGE SCALE GENOMIC DNA]</scope>
    <source>
        <strain evidence="2 3">V23-08</strain>
    </source>
</reference>
<evidence type="ECO:0000313" key="3">
    <source>
        <dbReference type="Proteomes" id="UP001304298"/>
    </source>
</evidence>
<organism evidence="2 3">
    <name type="scientific">Amycolatopsis heterodermiae</name>
    <dbReference type="NCBI Taxonomy" id="3110235"/>
    <lineage>
        <taxon>Bacteria</taxon>
        <taxon>Bacillati</taxon>
        <taxon>Actinomycetota</taxon>
        <taxon>Actinomycetes</taxon>
        <taxon>Pseudonocardiales</taxon>
        <taxon>Pseudonocardiaceae</taxon>
        <taxon>Amycolatopsis</taxon>
    </lineage>
</organism>
<feature type="compositionally biased region" description="Basic and acidic residues" evidence="1">
    <location>
        <begin position="1"/>
        <end position="14"/>
    </location>
</feature>